<name>A0A0M2NMD4_9FIRM</name>
<comment type="caution">
    <text evidence="2">The sequence shown here is derived from an EMBL/GenBank/DDBJ whole genome shotgun (WGS) entry which is preliminary data.</text>
</comment>
<keyword evidence="3" id="KW-1185">Reference proteome</keyword>
<dbReference type="STRING" id="270498.CHK_0254"/>
<dbReference type="GO" id="GO:0003677">
    <property type="term" value="F:DNA binding"/>
    <property type="evidence" value="ECO:0007669"/>
    <property type="project" value="InterPro"/>
</dbReference>
<dbReference type="EMBL" id="LAYJ01000033">
    <property type="protein sequence ID" value="KKI52146.1"/>
    <property type="molecule type" value="Genomic_DNA"/>
</dbReference>
<reference evidence="2 3" key="1">
    <citation type="submission" date="2015-04" db="EMBL/GenBank/DDBJ databases">
        <title>Draft genome sequence of bacteremic isolate Catabacter hongkongensis type strain HKU16T.</title>
        <authorList>
            <person name="Lau S.K."/>
            <person name="Teng J.L."/>
            <person name="Huang Y."/>
            <person name="Curreem S.O."/>
            <person name="Tsui S.K."/>
            <person name="Woo P.C."/>
        </authorList>
    </citation>
    <scope>NUCLEOTIDE SEQUENCE [LARGE SCALE GENOMIC DNA]</scope>
    <source>
        <strain evidence="2 3">HKU16</strain>
    </source>
</reference>
<proteinExistence type="predicted"/>
<dbReference type="Proteomes" id="UP000034076">
    <property type="component" value="Unassembled WGS sequence"/>
</dbReference>
<dbReference type="AlphaFoldDB" id="A0A0M2NMD4"/>
<dbReference type="Gene3D" id="2.40.50.1020">
    <property type="entry name" value="LytTr DNA-binding domain"/>
    <property type="match status" value="1"/>
</dbReference>
<dbReference type="InterPro" id="IPR007492">
    <property type="entry name" value="LytTR_DNA-bd_dom"/>
</dbReference>
<protein>
    <recommendedName>
        <fullName evidence="1">HTH LytTR-type domain-containing protein</fullName>
    </recommendedName>
</protein>
<evidence type="ECO:0000259" key="1">
    <source>
        <dbReference type="PROSITE" id="PS50930"/>
    </source>
</evidence>
<organism evidence="2 3">
    <name type="scientific">Christensenella hongkongensis</name>
    <dbReference type="NCBI Taxonomy" id="270498"/>
    <lineage>
        <taxon>Bacteria</taxon>
        <taxon>Bacillati</taxon>
        <taxon>Bacillota</taxon>
        <taxon>Clostridia</taxon>
        <taxon>Christensenellales</taxon>
        <taxon>Christensenellaceae</taxon>
        <taxon>Christensenella</taxon>
    </lineage>
</organism>
<dbReference type="PANTHER" id="PTHR37299">
    <property type="entry name" value="TRANSCRIPTIONAL REGULATOR-RELATED"/>
    <property type="match status" value="1"/>
</dbReference>
<gene>
    <name evidence="2" type="ORF">CHK_0254</name>
</gene>
<dbReference type="SMART" id="SM00850">
    <property type="entry name" value="LytTR"/>
    <property type="match status" value="1"/>
</dbReference>
<accession>A0A0M2NMD4</accession>
<feature type="domain" description="HTH LytTR-type" evidence="1">
    <location>
        <begin position="52"/>
        <end position="152"/>
    </location>
</feature>
<evidence type="ECO:0000313" key="3">
    <source>
        <dbReference type="Proteomes" id="UP000034076"/>
    </source>
</evidence>
<dbReference type="PROSITE" id="PS50930">
    <property type="entry name" value="HTH_LYTTR"/>
    <property type="match status" value="1"/>
</dbReference>
<evidence type="ECO:0000313" key="2">
    <source>
        <dbReference type="EMBL" id="KKI52146.1"/>
    </source>
</evidence>
<dbReference type="Pfam" id="PF04397">
    <property type="entry name" value="LytTR"/>
    <property type="match status" value="1"/>
</dbReference>
<dbReference type="InterPro" id="IPR046947">
    <property type="entry name" value="LytR-like"/>
</dbReference>
<sequence>MAGRECMMKVTLDIDPKYEQDEIIIRCAEMSDELLKLVALAGTSQKKVMGNLEKQTFVLEPEEIYYFESVDDRVYIYTKTEVYDCPLKLYEIEEKFGNGSFLRVNKSTIINLSKVRVLNPILNGKIEVELENGEKQIISRQYAPALKEKLGIRR</sequence>
<dbReference type="PANTHER" id="PTHR37299:SF4">
    <property type="entry name" value="TRANSCRIPTIONAL REGULATOR"/>
    <property type="match status" value="1"/>
</dbReference>
<dbReference type="GO" id="GO:0000156">
    <property type="term" value="F:phosphorelay response regulator activity"/>
    <property type="evidence" value="ECO:0007669"/>
    <property type="project" value="InterPro"/>
</dbReference>